<dbReference type="GO" id="GO:0045087">
    <property type="term" value="P:innate immune response"/>
    <property type="evidence" value="ECO:0007669"/>
    <property type="project" value="TreeGrafter"/>
</dbReference>
<dbReference type="FunCoup" id="G0MZE9">
    <property type="interactions" value="412"/>
</dbReference>
<evidence type="ECO:0000313" key="3">
    <source>
        <dbReference type="Proteomes" id="UP000008068"/>
    </source>
</evidence>
<dbReference type="EMBL" id="GL379822">
    <property type="protein sequence ID" value="EGT48171.1"/>
    <property type="molecule type" value="Genomic_DNA"/>
</dbReference>
<dbReference type="OrthoDB" id="6137736at2759"/>
<feature type="domain" description="F-box" evidence="1">
    <location>
        <begin position="77"/>
        <end position="118"/>
    </location>
</feature>
<sequence>MELLDANEETGRRICILFEFLQGKPVYESYLNLCNKIGKEAIQFKDFDFWYHRFANGKLDLGYDISLEPEKKGINDIPRETLDKILNEIEHPIEKMKMRKVCRNFKNIIDVQNAREKQLIIDYFSEFVQIQMEGKIIYYCPTKKGCSVDVDLGGRYSDMFFKGRNFVKMAFGHIEYLLKLPNLKLDKLGMDEEDINEEREKHVCLKGTGINVDFLGYVDDEDSDDGDEESTKVIKPHNRIDSLRIIAFLVTVLESLTHQIHTKSISFDSIIVEDVARILKCCKPGVLESIKFEDPYDGRDEELEKILVESEQWKQAMDRSIAVDFNCLPFFLRHSDTIDITFLKLIPDEIVRIRETIYTIPNFKHCRISTYSYSYWKGGFSFEEIYSALGSYAEITESPERRTYKIPGSEDLLEFVFEMVLQSIYLCPRIDIRKIQ</sequence>
<dbReference type="PANTHER" id="PTHR23015">
    <property type="entry name" value="UNCHARACTERIZED C.ELEGANS PROTEIN"/>
    <property type="match status" value="1"/>
</dbReference>
<dbReference type="Proteomes" id="UP000008068">
    <property type="component" value="Unassembled WGS sequence"/>
</dbReference>
<evidence type="ECO:0000259" key="1">
    <source>
        <dbReference type="SMART" id="SM00256"/>
    </source>
</evidence>
<dbReference type="OMA" id="CVEANDD"/>
<organism evidence="3">
    <name type="scientific">Caenorhabditis brenneri</name>
    <name type="common">Nematode worm</name>
    <dbReference type="NCBI Taxonomy" id="135651"/>
    <lineage>
        <taxon>Eukaryota</taxon>
        <taxon>Metazoa</taxon>
        <taxon>Ecdysozoa</taxon>
        <taxon>Nematoda</taxon>
        <taxon>Chromadorea</taxon>
        <taxon>Rhabditida</taxon>
        <taxon>Rhabditina</taxon>
        <taxon>Rhabditomorpha</taxon>
        <taxon>Rhabditoidea</taxon>
        <taxon>Rhabditidae</taxon>
        <taxon>Peloderinae</taxon>
        <taxon>Caenorhabditis</taxon>
    </lineage>
</organism>
<accession>G0MZE9</accession>
<reference evidence="3" key="1">
    <citation type="submission" date="2011-07" db="EMBL/GenBank/DDBJ databases">
        <authorList>
            <consortium name="Caenorhabditis brenneri Sequencing and Analysis Consortium"/>
            <person name="Wilson R.K."/>
        </authorList>
    </citation>
    <scope>NUCLEOTIDE SEQUENCE [LARGE SCALE GENOMIC DNA]</scope>
    <source>
        <strain evidence="3">PB2801</strain>
    </source>
</reference>
<dbReference type="InterPro" id="IPR002900">
    <property type="entry name" value="DUF38/FTH_CAE_spp"/>
</dbReference>
<dbReference type="InParanoid" id="G0MZE9"/>
<dbReference type="InterPro" id="IPR001810">
    <property type="entry name" value="F-box_dom"/>
</dbReference>
<evidence type="ECO:0000313" key="2">
    <source>
        <dbReference type="EMBL" id="EGT48171.1"/>
    </source>
</evidence>
<dbReference type="Pfam" id="PF01827">
    <property type="entry name" value="FTH"/>
    <property type="match status" value="1"/>
</dbReference>
<dbReference type="PANTHER" id="PTHR23015:SF4">
    <property type="entry name" value="DUF38 DOMAIN-CONTAINING PROTEIN-RELATED"/>
    <property type="match status" value="1"/>
</dbReference>
<dbReference type="Gene3D" id="1.10.10.1450">
    <property type="match status" value="1"/>
</dbReference>
<proteinExistence type="predicted"/>
<dbReference type="SMART" id="SM00256">
    <property type="entry name" value="FBOX"/>
    <property type="match status" value="1"/>
</dbReference>
<protein>
    <recommendedName>
        <fullName evidence="1">F-box domain-containing protein</fullName>
    </recommendedName>
</protein>
<dbReference type="AlphaFoldDB" id="G0MZE9"/>
<dbReference type="InterPro" id="IPR041426">
    <property type="entry name" value="Mos1_HTH"/>
</dbReference>
<dbReference type="InterPro" id="IPR040161">
    <property type="entry name" value="FB224"/>
</dbReference>
<dbReference type="HOGENOM" id="CLU_030831_3_3_1"/>
<keyword evidence="3" id="KW-1185">Reference proteome</keyword>
<gene>
    <name evidence="2" type="ORF">CAEBREN_08807</name>
</gene>
<dbReference type="Pfam" id="PF17906">
    <property type="entry name" value="HTH_48"/>
    <property type="match status" value="1"/>
</dbReference>
<dbReference type="CDD" id="cd22150">
    <property type="entry name" value="F-box_CeFBXA-like"/>
    <property type="match status" value="1"/>
</dbReference>
<name>G0MZE9_CAEBE</name>